<evidence type="ECO:0000313" key="2">
    <source>
        <dbReference type="Proteomes" id="UP001403385"/>
    </source>
</evidence>
<dbReference type="Pfam" id="PF10851">
    <property type="entry name" value="DUF2652"/>
    <property type="match status" value="1"/>
</dbReference>
<protein>
    <submittedName>
        <fullName evidence="1">DUF2652 domain-containing protein</fullName>
    </submittedName>
</protein>
<organism evidence="1 2">
    <name type="scientific">Rapidithrix thailandica</name>
    <dbReference type="NCBI Taxonomy" id="413964"/>
    <lineage>
        <taxon>Bacteria</taxon>
        <taxon>Pseudomonadati</taxon>
        <taxon>Bacteroidota</taxon>
        <taxon>Cytophagia</taxon>
        <taxon>Cytophagales</taxon>
        <taxon>Flammeovirgaceae</taxon>
        <taxon>Rapidithrix</taxon>
    </lineage>
</organism>
<comment type="caution">
    <text evidence="1">The sequence shown here is derived from an EMBL/GenBank/DDBJ whole genome shotgun (WGS) entry which is preliminary data.</text>
</comment>
<reference evidence="1 2" key="1">
    <citation type="submission" date="2024-04" db="EMBL/GenBank/DDBJ databases">
        <title>Novel genus in family Flammeovirgaceae.</title>
        <authorList>
            <person name="Nguyen T.H."/>
            <person name="Vuong T.Q."/>
            <person name="Le H."/>
            <person name="Kim S.-G."/>
        </authorList>
    </citation>
    <scope>NUCLEOTIDE SEQUENCE [LARGE SCALE GENOMIC DNA]</scope>
    <source>
        <strain evidence="1 2">JCM 23209</strain>
    </source>
</reference>
<dbReference type="SUPFAM" id="SSF55073">
    <property type="entry name" value="Nucleotide cyclase"/>
    <property type="match status" value="1"/>
</dbReference>
<gene>
    <name evidence="1" type="ORF">AAG747_14730</name>
</gene>
<evidence type="ECO:0000313" key="1">
    <source>
        <dbReference type="EMBL" id="MEN7549176.1"/>
    </source>
</evidence>
<dbReference type="Gene3D" id="3.30.70.1230">
    <property type="entry name" value="Nucleotide cyclase"/>
    <property type="match status" value="1"/>
</dbReference>
<dbReference type="EMBL" id="JBDKWZ010000007">
    <property type="protein sequence ID" value="MEN7549176.1"/>
    <property type="molecule type" value="Genomic_DNA"/>
</dbReference>
<dbReference type="Proteomes" id="UP001403385">
    <property type="component" value="Unassembled WGS sequence"/>
</dbReference>
<accession>A0AAW9SE88</accession>
<name>A0AAW9SE88_9BACT</name>
<dbReference type="InterPro" id="IPR029787">
    <property type="entry name" value="Nucleotide_cyclase"/>
</dbReference>
<proteinExistence type="predicted"/>
<keyword evidence="2" id="KW-1185">Reference proteome</keyword>
<dbReference type="RefSeq" id="WP_346821945.1">
    <property type="nucleotide sequence ID" value="NZ_JBDKWZ010000007.1"/>
</dbReference>
<dbReference type="AlphaFoldDB" id="A0AAW9SE88"/>
<sequence>MEMKKIFLVLADISGYTEFIKLHKISLLHAEEIISELLESVIKESSTPLVLHELEGDAVVFYAESDGSQAMAQDIYRQAQQFFEGFRKKEGELISDCRVCSCEACAKVGQLKLKIIMHHGRAVFNKIRHFTKISGEDVILAHRLLKNSIPHKEYLLITDGFYQILGEVKGMIPEQRCENCEGLGPINVMVHYPEKKRMDIVPPKRTFWSKAKMVWRLDLHMIKRIFIPPKKFHHLQMSTKH</sequence>
<dbReference type="InterPro" id="IPR020503">
    <property type="entry name" value="Uncharacterised_Rv2561"/>
</dbReference>